<protein>
    <submittedName>
        <fullName evidence="11">ATP-grasp domain-containing protein</fullName>
    </submittedName>
</protein>
<keyword evidence="3" id="KW-0963">Cytoplasm</keyword>
<evidence type="ECO:0000256" key="2">
    <source>
        <dbReference type="ARBA" id="ARBA00010871"/>
    </source>
</evidence>
<dbReference type="Gene3D" id="3.30.1490.20">
    <property type="entry name" value="ATP-grasp fold, A domain"/>
    <property type="match status" value="1"/>
</dbReference>
<name>A0AAT9LFG6_9FIRM</name>
<evidence type="ECO:0000313" key="11">
    <source>
        <dbReference type="EMBL" id="QUL98565.1"/>
    </source>
</evidence>
<proteinExistence type="inferred from homology"/>
<dbReference type="PANTHER" id="PTHR23132:SF23">
    <property type="entry name" value="D-ALANINE--D-ALANINE LIGASE B"/>
    <property type="match status" value="1"/>
</dbReference>
<evidence type="ECO:0000256" key="7">
    <source>
        <dbReference type="ARBA" id="ARBA00022960"/>
    </source>
</evidence>
<keyword evidence="6 9" id="KW-0067">ATP-binding</keyword>
<dbReference type="Pfam" id="PF07478">
    <property type="entry name" value="Dala_Dala_lig_C"/>
    <property type="match status" value="1"/>
</dbReference>
<gene>
    <name evidence="11" type="ORF">IMF26_00190</name>
</gene>
<dbReference type="GO" id="GO:0005524">
    <property type="term" value="F:ATP binding"/>
    <property type="evidence" value="ECO:0007669"/>
    <property type="project" value="UniProtKB-UniRule"/>
</dbReference>
<dbReference type="PANTHER" id="PTHR23132">
    <property type="entry name" value="D-ALANINE--D-ALANINE LIGASE"/>
    <property type="match status" value="1"/>
</dbReference>
<evidence type="ECO:0000256" key="4">
    <source>
        <dbReference type="ARBA" id="ARBA00022598"/>
    </source>
</evidence>
<keyword evidence="7" id="KW-0133">Cell shape</keyword>
<dbReference type="PROSITE" id="PS50975">
    <property type="entry name" value="ATP_GRASP"/>
    <property type="match status" value="1"/>
</dbReference>
<evidence type="ECO:0000256" key="9">
    <source>
        <dbReference type="PROSITE-ProRule" id="PRU00409"/>
    </source>
</evidence>
<dbReference type="PROSITE" id="PS00844">
    <property type="entry name" value="DALA_DALA_LIGASE_2"/>
    <property type="match status" value="1"/>
</dbReference>
<dbReference type="GO" id="GO:0009252">
    <property type="term" value="P:peptidoglycan biosynthetic process"/>
    <property type="evidence" value="ECO:0007669"/>
    <property type="project" value="UniProtKB-KW"/>
</dbReference>
<dbReference type="GO" id="GO:0046872">
    <property type="term" value="F:metal ion binding"/>
    <property type="evidence" value="ECO:0007669"/>
    <property type="project" value="InterPro"/>
</dbReference>
<comment type="subcellular location">
    <subcellularLocation>
        <location evidence="1">Cytoplasm</location>
    </subcellularLocation>
</comment>
<organism evidence="11">
    <name type="scientific">Candidatus Fermentithermobacillus carboniphilus</name>
    <dbReference type="NCBI Taxonomy" id="3085328"/>
    <lineage>
        <taxon>Bacteria</taxon>
        <taxon>Bacillati</taxon>
        <taxon>Bacillota</taxon>
        <taxon>Candidatus Fermentithermobacillia</taxon>
        <taxon>Candidatus Fermentithermobacillales</taxon>
        <taxon>Candidatus Fermentithermobacillaceae</taxon>
        <taxon>Candidatus Fermentithermobacillus</taxon>
    </lineage>
</organism>
<evidence type="ECO:0000256" key="8">
    <source>
        <dbReference type="ARBA" id="ARBA00022984"/>
    </source>
</evidence>
<dbReference type="InterPro" id="IPR011761">
    <property type="entry name" value="ATP-grasp"/>
</dbReference>
<evidence type="ECO:0000256" key="3">
    <source>
        <dbReference type="ARBA" id="ARBA00022490"/>
    </source>
</evidence>
<dbReference type="GO" id="GO:0008716">
    <property type="term" value="F:D-alanine-D-alanine ligase activity"/>
    <property type="evidence" value="ECO:0007669"/>
    <property type="project" value="InterPro"/>
</dbReference>
<dbReference type="SUPFAM" id="SSF56059">
    <property type="entry name" value="Glutathione synthetase ATP-binding domain-like"/>
    <property type="match status" value="1"/>
</dbReference>
<accession>A0AAT9LFG6</accession>
<keyword evidence="5 9" id="KW-0547">Nucleotide-binding</keyword>
<evidence type="ECO:0000256" key="6">
    <source>
        <dbReference type="ARBA" id="ARBA00022840"/>
    </source>
</evidence>
<comment type="similarity">
    <text evidence="2">Belongs to the D-alanine--D-alanine ligase family.</text>
</comment>
<dbReference type="InterPro" id="IPR011095">
    <property type="entry name" value="Dala_Dala_lig_C"/>
</dbReference>
<dbReference type="Gene3D" id="3.30.470.20">
    <property type="entry name" value="ATP-grasp fold, B domain"/>
    <property type="match status" value="1"/>
</dbReference>
<reference evidence="11" key="1">
    <citation type="submission" date="2020-10" db="EMBL/GenBank/DDBJ databases">
        <authorList>
            <person name="Kadnikov V."/>
            <person name="Beletsky A.V."/>
            <person name="Mardanov A.V."/>
            <person name="Karnachuk O.V."/>
            <person name="Ravin N.V."/>
        </authorList>
    </citation>
    <scope>NUCLEOTIDE SEQUENCE</scope>
    <source>
        <strain evidence="11">Bu02</strain>
    </source>
</reference>
<evidence type="ECO:0000256" key="5">
    <source>
        <dbReference type="ARBA" id="ARBA00022741"/>
    </source>
</evidence>
<dbReference type="EMBL" id="CP062796">
    <property type="protein sequence ID" value="QUL98565.1"/>
    <property type="molecule type" value="Genomic_DNA"/>
</dbReference>
<dbReference type="InterPro" id="IPR013815">
    <property type="entry name" value="ATP_grasp_subdomain_1"/>
</dbReference>
<evidence type="ECO:0000256" key="1">
    <source>
        <dbReference type="ARBA" id="ARBA00004496"/>
    </source>
</evidence>
<reference evidence="11" key="2">
    <citation type="journal article" date="2023" name="Biology">
        <title>Prokaryotic Life Associated with Coal-Fire Gas Vents Revealed by Metagenomics.</title>
        <authorList>
            <person name="Kadnikov V.V."/>
            <person name="Mardanov A.V."/>
            <person name="Beletsky A.V."/>
            <person name="Karnachuk O.V."/>
            <person name="Ravin N.V."/>
        </authorList>
    </citation>
    <scope>NUCLEOTIDE SEQUENCE</scope>
    <source>
        <strain evidence="11">Bu02</strain>
    </source>
</reference>
<evidence type="ECO:0000259" key="10">
    <source>
        <dbReference type="PROSITE" id="PS50975"/>
    </source>
</evidence>
<dbReference type="InterPro" id="IPR000291">
    <property type="entry name" value="D-Ala_lig_Van_CS"/>
</dbReference>
<dbReference type="GO" id="GO:0008360">
    <property type="term" value="P:regulation of cell shape"/>
    <property type="evidence" value="ECO:0007669"/>
    <property type="project" value="UniProtKB-KW"/>
</dbReference>
<dbReference type="AlphaFoldDB" id="A0AAT9LFG6"/>
<keyword evidence="8" id="KW-0573">Peptidoglycan synthesis</keyword>
<sequence>MNAIKIAVLWRPRRNTELQEEFTGQTLHDDSRDEALYHCHALREAGFSAELVQWKPDRLDLVLQEINKIKPALVFNASSEEEVSFCEACRIPYVGSGIDLVPLDKPTRKKIWVYEGIPTPEFVTISNRTQLNRVRELLARRGLDFPLFVKPAKGRGSSGITEDSIVYDESGLSEAAIRILQNLRQLVLVEKYIRGREISIGLIGNGDEITVLPLLEVGYSDALTNTYAHKMSDKEVLICPVPLPSEQAENLRKLAIRAYKALGARDYGRIDIMLEGDKPYFLELNTFPGLASPGGEGPGQDSAIHVSYMGKMAASLGKPRSWLVGSIVEAALKRYSGIPKVGYVA</sequence>
<dbReference type="GO" id="GO:0005737">
    <property type="term" value="C:cytoplasm"/>
    <property type="evidence" value="ECO:0007669"/>
    <property type="project" value="UniProtKB-SubCell"/>
</dbReference>
<feature type="domain" description="ATP-grasp" evidence="10">
    <location>
        <begin position="109"/>
        <end position="317"/>
    </location>
</feature>
<keyword evidence="4" id="KW-0436">Ligase</keyword>
<dbReference type="KEGG" id="fcz:IMF26_00190"/>